<dbReference type="AlphaFoldDB" id="A0A6A7AVA0"/>
<name>A0A6A7AVA0_9PLEO</name>
<reference evidence="1" key="1">
    <citation type="submission" date="2020-01" db="EMBL/GenBank/DDBJ databases">
        <authorList>
            <consortium name="DOE Joint Genome Institute"/>
            <person name="Haridas S."/>
            <person name="Albert R."/>
            <person name="Binder M."/>
            <person name="Bloem J."/>
            <person name="Labutti K."/>
            <person name="Salamov A."/>
            <person name="Andreopoulos B."/>
            <person name="Baker S.E."/>
            <person name="Barry K."/>
            <person name="Bills G."/>
            <person name="Bluhm B.H."/>
            <person name="Cannon C."/>
            <person name="Castanera R."/>
            <person name="Culley D.E."/>
            <person name="Daum C."/>
            <person name="Ezra D."/>
            <person name="Gonzalez J.B."/>
            <person name="Henrissat B."/>
            <person name="Kuo A."/>
            <person name="Liang C."/>
            <person name="Lipzen A."/>
            <person name="Lutzoni F."/>
            <person name="Magnuson J."/>
            <person name="Mondo S."/>
            <person name="Nolan M."/>
            <person name="Ohm R."/>
            <person name="Pangilinan J."/>
            <person name="Park H.-J."/>
            <person name="Ramirez L."/>
            <person name="Alfaro M."/>
            <person name="Sun H."/>
            <person name="Tritt A."/>
            <person name="Yoshinaga Y."/>
            <person name="Zwiers L.-H."/>
            <person name="Turgeon B.G."/>
            <person name="Goodwin S.B."/>
            <person name="Spatafora J.W."/>
            <person name="Crous P.W."/>
            <person name="Grigoriev I.V."/>
        </authorList>
    </citation>
    <scope>NUCLEOTIDE SEQUENCE</scope>
    <source>
        <strain evidence="1">IPT5</strain>
    </source>
</reference>
<dbReference type="EMBL" id="MU006338">
    <property type="protein sequence ID" value="KAF2846119.1"/>
    <property type="molecule type" value="Genomic_DNA"/>
</dbReference>
<organism evidence="1 2">
    <name type="scientific">Plenodomus tracheiphilus IPT5</name>
    <dbReference type="NCBI Taxonomy" id="1408161"/>
    <lineage>
        <taxon>Eukaryota</taxon>
        <taxon>Fungi</taxon>
        <taxon>Dikarya</taxon>
        <taxon>Ascomycota</taxon>
        <taxon>Pezizomycotina</taxon>
        <taxon>Dothideomycetes</taxon>
        <taxon>Pleosporomycetidae</taxon>
        <taxon>Pleosporales</taxon>
        <taxon>Pleosporineae</taxon>
        <taxon>Leptosphaeriaceae</taxon>
        <taxon>Plenodomus</taxon>
    </lineage>
</organism>
<dbReference type="OrthoDB" id="10512001at2759"/>
<keyword evidence="2" id="KW-1185">Reference proteome</keyword>
<gene>
    <name evidence="1" type="ORF">T440DRAFT_248202</name>
</gene>
<sequence>MDFDRDGICLNDTALEQLAYEVRRMSGFGVVKAIFCMARAGLGVRRALRLTTRRTRTAALWQIDSPWRIEDENLVERYNDWRPPREMSDGLSGGQVMPCDQVAIRSVSSMVSLQLVRVFEMSAELLAAGCWLLFSGADNRANPSGGSTLEPGLLRFDSGHDPGRRAGLAVTHQPRSGRPCDTARVEVAAGRGPHCGVV</sequence>
<proteinExistence type="predicted"/>
<protein>
    <submittedName>
        <fullName evidence="1">Uncharacterized protein</fullName>
    </submittedName>
</protein>
<dbReference type="Proteomes" id="UP000799423">
    <property type="component" value="Unassembled WGS sequence"/>
</dbReference>
<evidence type="ECO:0000313" key="1">
    <source>
        <dbReference type="EMBL" id="KAF2846119.1"/>
    </source>
</evidence>
<accession>A0A6A7AVA0</accession>
<evidence type="ECO:0000313" key="2">
    <source>
        <dbReference type="Proteomes" id="UP000799423"/>
    </source>
</evidence>